<dbReference type="AlphaFoldDB" id="A0ABD7IUF1"/>
<proteinExistence type="predicted"/>
<dbReference type="Proteomes" id="UP000281488">
    <property type="component" value="Unassembled WGS sequence"/>
</dbReference>
<protein>
    <submittedName>
        <fullName evidence="2">Uncharacterized protein</fullName>
    </submittedName>
</protein>
<comment type="caution">
    <text evidence="2">The sequence shown here is derived from an EMBL/GenBank/DDBJ whole genome shotgun (WGS) entry which is preliminary data.</text>
</comment>
<evidence type="ECO:0000313" key="2">
    <source>
        <dbReference type="EMBL" id="ROX28972.1"/>
    </source>
</evidence>
<organism evidence="2 3">
    <name type="scientific">Enterococcus faecalis</name>
    <name type="common">Streptococcus faecalis</name>
    <dbReference type="NCBI Taxonomy" id="1351"/>
    <lineage>
        <taxon>Bacteria</taxon>
        <taxon>Bacillati</taxon>
        <taxon>Bacillota</taxon>
        <taxon>Bacilli</taxon>
        <taxon>Lactobacillales</taxon>
        <taxon>Enterococcaceae</taxon>
        <taxon>Enterococcus</taxon>
    </lineage>
</organism>
<feature type="chain" id="PRO_5044741837" evidence="1">
    <location>
        <begin position="28"/>
        <end position="160"/>
    </location>
</feature>
<evidence type="ECO:0000313" key="3">
    <source>
        <dbReference type="Proteomes" id="UP000281488"/>
    </source>
</evidence>
<name>A0ABD7IUF1_ENTFL</name>
<dbReference type="RefSeq" id="WP_010709152.1">
    <property type="nucleotide sequence ID" value="NZ_CAKMCR010000014.1"/>
</dbReference>
<evidence type="ECO:0000256" key="1">
    <source>
        <dbReference type="SAM" id="SignalP"/>
    </source>
</evidence>
<gene>
    <name evidence="2" type="ORF">EGW16_16465</name>
</gene>
<accession>A0ABD7IUF1</accession>
<feature type="signal peptide" evidence="1">
    <location>
        <begin position="1"/>
        <end position="27"/>
    </location>
</feature>
<sequence length="160" mass="18036">MKKIVYSCFAVALVFLSMNCFSTNVQASEIEKYDNSDILNIIQTKNDTQIFMPDNTIIVLKDFTEKISKEDIQLTVEAEPILARAAFGFPDIIHATASVAKRNGPSSIYVERSKSKAWISGGYKVAHYRGNIPKKRTQMVSNKWYSIYEGNIGIHYIGSK</sequence>
<reference evidence="2 3" key="1">
    <citation type="submission" date="2018-10" db="EMBL/GenBank/DDBJ databases">
        <title>Genotypes and phenotypes of Enterococci isolated from broiler chickens.</title>
        <authorList>
            <person name="Muhammad A.R."/>
            <person name="Diarra M.S."/>
        </authorList>
    </citation>
    <scope>NUCLEOTIDE SEQUENCE [LARGE SCALE GENOMIC DNA]</scope>
    <source>
        <strain evidence="2 3">LIT2 A36'</strain>
    </source>
</reference>
<dbReference type="EMBL" id="RKMZ01000020">
    <property type="protein sequence ID" value="ROX28972.1"/>
    <property type="molecule type" value="Genomic_DNA"/>
</dbReference>
<keyword evidence="1" id="KW-0732">Signal</keyword>